<keyword evidence="7" id="KW-1133">Transmembrane helix</keyword>
<dbReference type="InterPro" id="IPR036890">
    <property type="entry name" value="HATPase_C_sf"/>
</dbReference>
<dbReference type="InterPro" id="IPR050351">
    <property type="entry name" value="BphY/WalK/GraS-like"/>
</dbReference>
<reference evidence="9 10" key="1">
    <citation type="submission" date="2018-08" db="EMBL/GenBank/DDBJ databases">
        <title>Pallidiluteibacterium maritimus gen. nov., sp. nov., isolated from coastal sediment.</title>
        <authorList>
            <person name="Zhou L.Y."/>
        </authorList>
    </citation>
    <scope>NUCLEOTIDE SEQUENCE [LARGE SCALE GENOMIC DNA]</scope>
    <source>
        <strain evidence="9 10">XSD2</strain>
    </source>
</reference>
<keyword evidence="4" id="KW-0808">Transferase</keyword>
<dbReference type="SUPFAM" id="SSF55874">
    <property type="entry name" value="ATPase domain of HSP90 chaperone/DNA topoisomerase II/histidine kinase"/>
    <property type="match status" value="1"/>
</dbReference>
<feature type="transmembrane region" description="Helical" evidence="7">
    <location>
        <begin position="149"/>
        <end position="169"/>
    </location>
</feature>
<dbReference type="InterPro" id="IPR036097">
    <property type="entry name" value="HisK_dim/P_sf"/>
</dbReference>
<keyword evidence="5 9" id="KW-0418">Kinase</keyword>
<dbReference type="Pfam" id="PF02518">
    <property type="entry name" value="HATPase_c"/>
    <property type="match status" value="1"/>
</dbReference>
<dbReference type="CDD" id="cd00075">
    <property type="entry name" value="HATPase"/>
    <property type="match status" value="1"/>
</dbReference>
<dbReference type="EMBL" id="QWGR01000003">
    <property type="protein sequence ID" value="RIJ49401.1"/>
    <property type="molecule type" value="Genomic_DNA"/>
</dbReference>
<dbReference type="PROSITE" id="PS50109">
    <property type="entry name" value="HIS_KIN"/>
    <property type="match status" value="1"/>
</dbReference>
<dbReference type="InterPro" id="IPR004358">
    <property type="entry name" value="Sig_transdc_His_kin-like_C"/>
</dbReference>
<dbReference type="SUPFAM" id="SSF47384">
    <property type="entry name" value="Homodimeric domain of signal transducing histidine kinase"/>
    <property type="match status" value="1"/>
</dbReference>
<dbReference type="FunFam" id="3.30.565.10:FF:000006">
    <property type="entry name" value="Sensor histidine kinase WalK"/>
    <property type="match status" value="1"/>
</dbReference>
<dbReference type="GO" id="GO:0000155">
    <property type="term" value="F:phosphorelay sensor kinase activity"/>
    <property type="evidence" value="ECO:0007669"/>
    <property type="project" value="InterPro"/>
</dbReference>
<protein>
    <recommendedName>
        <fullName evidence="2">histidine kinase</fullName>
        <ecNumber evidence="2">2.7.13.3</ecNumber>
    </recommendedName>
</protein>
<dbReference type="InterPro" id="IPR003661">
    <property type="entry name" value="HisK_dim/P_dom"/>
</dbReference>
<name>A0A399T5D3_9BACT</name>
<comment type="caution">
    <text evidence="9">The sequence shown here is derived from an EMBL/GenBank/DDBJ whole genome shotgun (WGS) entry which is preliminary data.</text>
</comment>
<dbReference type="CDD" id="cd00082">
    <property type="entry name" value="HisKA"/>
    <property type="match status" value="1"/>
</dbReference>
<dbReference type="PRINTS" id="PR00344">
    <property type="entry name" value="BCTRLSENSOR"/>
</dbReference>
<evidence type="ECO:0000256" key="4">
    <source>
        <dbReference type="ARBA" id="ARBA00022679"/>
    </source>
</evidence>
<keyword evidence="7" id="KW-0472">Membrane</keyword>
<evidence type="ECO:0000313" key="10">
    <source>
        <dbReference type="Proteomes" id="UP000265926"/>
    </source>
</evidence>
<keyword evidence="3" id="KW-0597">Phosphoprotein</keyword>
<keyword evidence="10" id="KW-1185">Reference proteome</keyword>
<evidence type="ECO:0000256" key="1">
    <source>
        <dbReference type="ARBA" id="ARBA00000085"/>
    </source>
</evidence>
<evidence type="ECO:0000259" key="8">
    <source>
        <dbReference type="PROSITE" id="PS50109"/>
    </source>
</evidence>
<comment type="catalytic activity">
    <reaction evidence="1">
        <text>ATP + protein L-histidine = ADP + protein N-phospho-L-histidine.</text>
        <dbReference type="EC" id="2.7.13.3"/>
    </reaction>
</comment>
<dbReference type="EC" id="2.7.13.3" evidence="2"/>
<dbReference type="InterPro" id="IPR005467">
    <property type="entry name" value="His_kinase_dom"/>
</dbReference>
<keyword evidence="7" id="KW-0812">Transmembrane</keyword>
<evidence type="ECO:0000313" key="9">
    <source>
        <dbReference type="EMBL" id="RIJ49401.1"/>
    </source>
</evidence>
<evidence type="ECO:0000256" key="7">
    <source>
        <dbReference type="SAM" id="Phobius"/>
    </source>
</evidence>
<dbReference type="AlphaFoldDB" id="A0A399T5D3"/>
<dbReference type="Gene3D" id="3.30.565.10">
    <property type="entry name" value="Histidine kinase-like ATPase, C-terminal domain"/>
    <property type="match status" value="1"/>
</dbReference>
<dbReference type="PANTHER" id="PTHR45453">
    <property type="entry name" value="PHOSPHATE REGULON SENSOR PROTEIN PHOR"/>
    <property type="match status" value="1"/>
</dbReference>
<evidence type="ECO:0000256" key="3">
    <source>
        <dbReference type="ARBA" id="ARBA00022553"/>
    </source>
</evidence>
<accession>A0A399T5D3</accession>
<dbReference type="Proteomes" id="UP000265926">
    <property type="component" value="Unassembled WGS sequence"/>
</dbReference>
<dbReference type="Pfam" id="PF00512">
    <property type="entry name" value="HisKA"/>
    <property type="match status" value="1"/>
</dbReference>
<dbReference type="SMART" id="SM00388">
    <property type="entry name" value="HisKA"/>
    <property type="match status" value="1"/>
</dbReference>
<feature type="domain" description="Histidine kinase" evidence="8">
    <location>
        <begin position="352"/>
        <end position="569"/>
    </location>
</feature>
<dbReference type="GO" id="GO:0016036">
    <property type="term" value="P:cellular response to phosphate starvation"/>
    <property type="evidence" value="ECO:0007669"/>
    <property type="project" value="TreeGrafter"/>
</dbReference>
<dbReference type="GO" id="GO:0005886">
    <property type="term" value="C:plasma membrane"/>
    <property type="evidence" value="ECO:0007669"/>
    <property type="project" value="TreeGrafter"/>
</dbReference>
<sequence length="569" mass="65650">MFTITVLAFQYQREKSYKRARLENTLDNITEITDKFIRENHLLEDNHVSDLADLISILPETNPRITVISKEGKVLYDSFVKDYSSMENHYNRPEIMRARANGSGANIRTSATTSQEFYYYARLFPHYYIRAALVFDVTVKDFLKTSTQFITFMVVLFLVIGLILVLVTIKLSYTITKLKDFAVRAGSNELVAFDTKFPANELGIISGQIIQIYNNLKKTKDDLSTEKEKLFNHLDALDEGIAFFSPQKVMTLSNGKFIEMVNLFSKKEVVSATEMLESSSFKKLHSFLSAYLETDAVDLESRVPKLDYTVSKEEKYFRIYSIIFADRSFEVVVTDVTRLEKRRLMKQQLTSNIAHELKTPLSSIRGYLETILENWPIPEEKQKYFLEKAFFQSERLTALINDISLINNIEDAGELFEMKQVDIKKITNDVYEYFSSKIEHNKIEFIDEVKLNTVINGNESLLFSVFQNLVENSINYGGQGIRIHIKCYHRDERYFYFSYSDTGGGIPKEHLPRIFERFYRVDKGRSRVTGGTGLGLAIVKNAIHLHNGRVSVKNRPKGGVEFLFSLSIK</sequence>
<dbReference type="GO" id="GO:0004721">
    <property type="term" value="F:phosphoprotein phosphatase activity"/>
    <property type="evidence" value="ECO:0007669"/>
    <property type="project" value="TreeGrafter"/>
</dbReference>
<evidence type="ECO:0000256" key="2">
    <source>
        <dbReference type="ARBA" id="ARBA00012438"/>
    </source>
</evidence>
<organism evidence="9 10">
    <name type="scientific">Maribellus luteus</name>
    <dbReference type="NCBI Taxonomy" id="2305463"/>
    <lineage>
        <taxon>Bacteria</taxon>
        <taxon>Pseudomonadati</taxon>
        <taxon>Bacteroidota</taxon>
        <taxon>Bacteroidia</taxon>
        <taxon>Marinilabiliales</taxon>
        <taxon>Prolixibacteraceae</taxon>
        <taxon>Maribellus</taxon>
    </lineage>
</organism>
<gene>
    <name evidence="9" type="ORF">D1614_07625</name>
</gene>
<evidence type="ECO:0000256" key="6">
    <source>
        <dbReference type="ARBA" id="ARBA00023012"/>
    </source>
</evidence>
<keyword evidence="6" id="KW-0902">Two-component regulatory system</keyword>
<proteinExistence type="predicted"/>
<dbReference type="Gene3D" id="1.10.287.130">
    <property type="match status" value="1"/>
</dbReference>
<evidence type="ECO:0000256" key="5">
    <source>
        <dbReference type="ARBA" id="ARBA00022777"/>
    </source>
</evidence>
<dbReference type="SMART" id="SM00387">
    <property type="entry name" value="HATPase_c"/>
    <property type="match status" value="1"/>
</dbReference>
<dbReference type="InterPro" id="IPR003594">
    <property type="entry name" value="HATPase_dom"/>
</dbReference>
<dbReference type="PANTHER" id="PTHR45453:SF1">
    <property type="entry name" value="PHOSPHATE REGULON SENSOR PROTEIN PHOR"/>
    <property type="match status" value="1"/>
</dbReference>